<feature type="chain" id="PRO_5003558029" evidence="5">
    <location>
        <begin position="29"/>
        <end position="400"/>
    </location>
</feature>
<evidence type="ECO:0000256" key="2">
    <source>
        <dbReference type="ARBA" id="ARBA00022748"/>
    </source>
</evidence>
<dbReference type="Proteomes" id="UP000002774">
    <property type="component" value="Chromosome"/>
</dbReference>
<comment type="subcellular location">
    <subcellularLocation>
        <location evidence="1">Cell envelope</location>
    </subcellularLocation>
</comment>
<dbReference type="Pfam" id="PF14289">
    <property type="entry name" value="DUF4369"/>
    <property type="match status" value="1"/>
</dbReference>
<evidence type="ECO:0000256" key="5">
    <source>
        <dbReference type="SAM" id="SignalP"/>
    </source>
</evidence>
<dbReference type="STRING" id="714943.Mucpa_0419"/>
<keyword evidence="8" id="KW-1185">Reference proteome</keyword>
<evidence type="ECO:0000256" key="4">
    <source>
        <dbReference type="ARBA" id="ARBA00023284"/>
    </source>
</evidence>
<dbReference type="InterPro" id="IPR050553">
    <property type="entry name" value="Thioredoxin_ResA/DsbE_sf"/>
</dbReference>
<dbReference type="SUPFAM" id="SSF52833">
    <property type="entry name" value="Thioredoxin-like"/>
    <property type="match status" value="1"/>
</dbReference>
<protein>
    <submittedName>
        <fullName evidence="7">Alkyl hydroperoxide reductase/ Thiol specific antioxidant/ Mal allergen</fullName>
    </submittedName>
</protein>
<dbReference type="InterPro" id="IPR025380">
    <property type="entry name" value="DUF4369"/>
</dbReference>
<accession>H1XZ28</accession>
<dbReference type="Gene3D" id="3.40.30.10">
    <property type="entry name" value="Glutaredoxin"/>
    <property type="match status" value="1"/>
</dbReference>
<gene>
    <name evidence="7" type="ORF">Mucpa_0419</name>
</gene>
<dbReference type="RefSeq" id="WP_008504158.1">
    <property type="nucleotide sequence ID" value="NZ_CM001403.1"/>
</dbReference>
<dbReference type="GO" id="GO:0016491">
    <property type="term" value="F:oxidoreductase activity"/>
    <property type="evidence" value="ECO:0007669"/>
    <property type="project" value="InterPro"/>
</dbReference>
<dbReference type="PANTHER" id="PTHR42852:SF6">
    <property type="entry name" value="THIOL:DISULFIDE INTERCHANGE PROTEIN DSBE"/>
    <property type="match status" value="1"/>
</dbReference>
<proteinExistence type="predicted"/>
<sequence length="400" mass="46090">MKYMFENTKIIKAKLILYLLFFPCCLFAQTSGNVVIKGNIEGLGDGEKAYLSIFDASKQAFLVVDSVINKDGKFLIDYPIEGGPRWCLLQFATGRFIRLALNNNENIEIKSKEGESDIVHQKEHGVLDDMVTISGSPTNDCYRSNYTLIIEPYHKNLRLLNISLQKLRDSVGFDSNLVEAIFRKKQVLNKKFAVDLNSYIKMKYMIPFILYLNNEFERSGHAIFLKDAIKKLSEKDRENYFSEYLFNQVASLSIGDVMPEFELPDTNHQKIALSNIIAVGKFTLVHFWANKSYNREEIDKNLFTMYKLFHSKGLNIIGVSSDKYVEEWKEALDMQKYPWRNVLDKNGKLTTELYKEGGKSVPNTTDVLLDNQGKIIAWDPSPIELQYYLWENLGKLTPNN</sequence>
<dbReference type="GO" id="GO:0017004">
    <property type="term" value="P:cytochrome complex assembly"/>
    <property type="evidence" value="ECO:0007669"/>
    <property type="project" value="UniProtKB-KW"/>
</dbReference>
<name>H1XZ28_9SPHI</name>
<dbReference type="PANTHER" id="PTHR42852">
    <property type="entry name" value="THIOL:DISULFIDE INTERCHANGE PROTEIN DSBE"/>
    <property type="match status" value="1"/>
</dbReference>
<dbReference type="HOGENOM" id="CLU_688518_0_0_10"/>
<dbReference type="EMBL" id="CM001403">
    <property type="protein sequence ID" value="EHQ24613.1"/>
    <property type="molecule type" value="Genomic_DNA"/>
</dbReference>
<dbReference type="GO" id="GO:0016209">
    <property type="term" value="F:antioxidant activity"/>
    <property type="evidence" value="ECO:0007669"/>
    <property type="project" value="InterPro"/>
</dbReference>
<dbReference type="PROSITE" id="PS51352">
    <property type="entry name" value="THIOREDOXIN_2"/>
    <property type="match status" value="1"/>
</dbReference>
<dbReference type="CDD" id="cd02966">
    <property type="entry name" value="TlpA_like_family"/>
    <property type="match status" value="1"/>
</dbReference>
<keyword evidence="4" id="KW-0676">Redox-active center</keyword>
<evidence type="ECO:0000256" key="3">
    <source>
        <dbReference type="ARBA" id="ARBA00023157"/>
    </source>
</evidence>
<reference evidence="7" key="1">
    <citation type="submission" date="2011-09" db="EMBL/GenBank/DDBJ databases">
        <title>The permanent draft genome of Mucilaginibacter paludis DSM 18603.</title>
        <authorList>
            <consortium name="US DOE Joint Genome Institute (JGI-PGF)"/>
            <person name="Lucas S."/>
            <person name="Han J."/>
            <person name="Lapidus A."/>
            <person name="Bruce D."/>
            <person name="Goodwin L."/>
            <person name="Pitluck S."/>
            <person name="Peters L."/>
            <person name="Kyrpides N."/>
            <person name="Mavromatis K."/>
            <person name="Ivanova N."/>
            <person name="Mikhailova N."/>
            <person name="Held B."/>
            <person name="Detter J.C."/>
            <person name="Tapia R."/>
            <person name="Han C."/>
            <person name="Land M."/>
            <person name="Hauser L."/>
            <person name="Markowitz V."/>
            <person name="Cheng J.-F."/>
            <person name="Hugenholtz P."/>
            <person name="Woyke T."/>
            <person name="Wu D."/>
            <person name="Tindall B."/>
            <person name="Brambilla E."/>
            <person name="Klenk H.-P."/>
            <person name="Eisen J.A."/>
        </authorList>
    </citation>
    <scope>NUCLEOTIDE SEQUENCE [LARGE SCALE GENOMIC DNA]</scope>
    <source>
        <strain evidence="7">DSM 18603</strain>
    </source>
</reference>
<evidence type="ECO:0000313" key="8">
    <source>
        <dbReference type="Proteomes" id="UP000002774"/>
    </source>
</evidence>
<feature type="signal peptide" evidence="5">
    <location>
        <begin position="1"/>
        <end position="28"/>
    </location>
</feature>
<keyword evidence="3" id="KW-1015">Disulfide bond</keyword>
<dbReference type="InterPro" id="IPR013766">
    <property type="entry name" value="Thioredoxin_domain"/>
</dbReference>
<dbReference type="AlphaFoldDB" id="H1XZ28"/>
<feature type="domain" description="Thioredoxin" evidence="6">
    <location>
        <begin position="252"/>
        <end position="373"/>
    </location>
</feature>
<keyword evidence="2" id="KW-0201">Cytochrome c-type biogenesis</keyword>
<dbReference type="eggNOG" id="COG0526">
    <property type="taxonomic scope" value="Bacteria"/>
</dbReference>
<dbReference type="InterPro" id="IPR036249">
    <property type="entry name" value="Thioredoxin-like_sf"/>
</dbReference>
<organism evidence="7 8">
    <name type="scientific">Mucilaginibacter paludis DSM 18603</name>
    <dbReference type="NCBI Taxonomy" id="714943"/>
    <lineage>
        <taxon>Bacteria</taxon>
        <taxon>Pseudomonadati</taxon>
        <taxon>Bacteroidota</taxon>
        <taxon>Sphingobacteriia</taxon>
        <taxon>Sphingobacteriales</taxon>
        <taxon>Sphingobacteriaceae</taxon>
        <taxon>Mucilaginibacter</taxon>
    </lineage>
</organism>
<evidence type="ECO:0000256" key="1">
    <source>
        <dbReference type="ARBA" id="ARBA00004196"/>
    </source>
</evidence>
<dbReference type="InterPro" id="IPR000866">
    <property type="entry name" value="AhpC/TSA"/>
</dbReference>
<evidence type="ECO:0000313" key="7">
    <source>
        <dbReference type="EMBL" id="EHQ24613.1"/>
    </source>
</evidence>
<dbReference type="OrthoDB" id="9815205at2"/>
<dbReference type="Pfam" id="PF00578">
    <property type="entry name" value="AhpC-TSA"/>
    <property type="match status" value="1"/>
</dbReference>
<evidence type="ECO:0000259" key="6">
    <source>
        <dbReference type="PROSITE" id="PS51352"/>
    </source>
</evidence>
<dbReference type="GO" id="GO:0030313">
    <property type="term" value="C:cell envelope"/>
    <property type="evidence" value="ECO:0007669"/>
    <property type="project" value="UniProtKB-SubCell"/>
</dbReference>
<keyword evidence="5" id="KW-0732">Signal</keyword>